<evidence type="ECO:0000256" key="1">
    <source>
        <dbReference type="PROSITE-ProRule" id="PRU00325"/>
    </source>
</evidence>
<keyword evidence="1" id="KW-0479">Metal-binding</keyword>
<dbReference type="HOGENOM" id="CLU_027271_1_0_2"/>
<dbReference type="KEGG" id="mhor:MSHOH_3737"/>
<accession>A0A0E3WV10</accession>
<proteinExistence type="predicted"/>
<dbReference type="PROSITE" id="PS50966">
    <property type="entry name" value="ZF_SWIM"/>
    <property type="match status" value="1"/>
</dbReference>
<feature type="domain" description="SWIM-type" evidence="2">
    <location>
        <begin position="61"/>
        <end position="95"/>
    </location>
</feature>
<dbReference type="RefSeq" id="WP_048142302.1">
    <property type="nucleotide sequence ID" value="NZ_CP009516.1"/>
</dbReference>
<organism evidence="3 4">
    <name type="scientific">Methanosarcina horonobensis HB-1 = JCM 15518</name>
    <dbReference type="NCBI Taxonomy" id="1434110"/>
    <lineage>
        <taxon>Archaea</taxon>
        <taxon>Methanobacteriati</taxon>
        <taxon>Methanobacteriota</taxon>
        <taxon>Stenosarchaea group</taxon>
        <taxon>Methanomicrobia</taxon>
        <taxon>Methanosarcinales</taxon>
        <taxon>Methanosarcinaceae</taxon>
        <taxon>Methanosarcina</taxon>
    </lineage>
</organism>
<sequence length="655" mass="75394">MPSENKDSDPFKELKWSDLQDWAGGKATAKGIKYQEEGRVKELQLTTEGSLVARVEGTTDYFTEVTLKQGKLSSICTCPVGHNCKHGVAAVLEYLELAEQGEKVPLASEEDPFVAKARQEYTGAETHVHRAEEPSAMALREYLEQLTKKELIEILVAFAEKDDLLGRYLRDRQSLAAEDIEGIVGEVYSELDELLEETGNLDYASYEIDMPDFLDVQVGLESLLDAGQPDELLDIGKELMKRYEKIAEYDEEGEIGTKISFCMDIVFEALARSSLPAHEKMLYMLEIELRDNYNTLNEHAFWEKDFTPEEWKRFAEALKIKLEEADRIKDTIYSLSWQRDYAVDRLIDALGKAGIFEEIIPICESEAEKTGNYVRLVRVLLDSGQKTKAEEWIYRGIKETREFEPETAYQLWQILLEIKEKEEDWLFAAALETEEFFRSPEIDRYLSVRETSKKAGKWQEILEAILRYLKNGELPEGQAKTTKVKAGKFKTEEEASILPGTLPKTGLLESGSLKKIKTPAFDLLIKIAIQEEDQKEVVHWYEELKKSGKESEEYWHLVPGNEIANSVKKKYPEVALEIWKTLAERLISETKVSSYEEASAYLRKIKETLEASGRKEEWEAYFSEIKEENRRKRRLLEILEMLGQDRIIMGERKVS</sequence>
<evidence type="ECO:0000313" key="3">
    <source>
        <dbReference type="EMBL" id="AKB80220.1"/>
    </source>
</evidence>
<dbReference type="AlphaFoldDB" id="A0A0E3WV10"/>
<dbReference type="EMBL" id="CP009516">
    <property type="protein sequence ID" value="AKB80220.1"/>
    <property type="molecule type" value="Genomic_DNA"/>
</dbReference>
<name>A0A0E3WV10_9EURY</name>
<keyword evidence="1" id="KW-0863">Zinc-finger</keyword>
<keyword evidence="1" id="KW-0862">Zinc</keyword>
<keyword evidence="4" id="KW-1185">Reference proteome</keyword>
<gene>
    <name evidence="3" type="ORF">MSHOH_3737</name>
</gene>
<evidence type="ECO:0000313" key="4">
    <source>
        <dbReference type="Proteomes" id="UP000033101"/>
    </source>
</evidence>
<dbReference type="STRING" id="1434110.MSHOH_3737"/>
<protein>
    <recommendedName>
        <fullName evidence="2">SWIM-type domain-containing protein</fullName>
    </recommendedName>
</protein>
<reference evidence="3 4" key="1">
    <citation type="submission" date="2014-07" db="EMBL/GenBank/DDBJ databases">
        <title>Methanogenic archaea and the global carbon cycle.</title>
        <authorList>
            <person name="Henriksen J.R."/>
            <person name="Luke J."/>
            <person name="Reinhart S."/>
            <person name="Benedict M.N."/>
            <person name="Youngblut N.D."/>
            <person name="Metcalf M.E."/>
            <person name="Whitaker R.J."/>
            <person name="Metcalf W.W."/>
        </authorList>
    </citation>
    <scope>NUCLEOTIDE SEQUENCE [LARGE SCALE GENOMIC DNA]</scope>
    <source>
        <strain evidence="3 4">HB-1</strain>
    </source>
</reference>
<evidence type="ECO:0000259" key="2">
    <source>
        <dbReference type="PROSITE" id="PS50966"/>
    </source>
</evidence>
<dbReference type="GeneID" id="24833093"/>
<dbReference type="Proteomes" id="UP000033101">
    <property type="component" value="Chromosome"/>
</dbReference>
<dbReference type="GO" id="GO:0008270">
    <property type="term" value="F:zinc ion binding"/>
    <property type="evidence" value="ECO:0007669"/>
    <property type="project" value="UniProtKB-KW"/>
</dbReference>
<dbReference type="OrthoDB" id="41163at2157"/>
<dbReference type="InterPro" id="IPR007527">
    <property type="entry name" value="Znf_SWIM"/>
</dbReference>
<dbReference type="PATRIC" id="fig|1434110.4.peg.4778"/>